<dbReference type="SUPFAM" id="SSF52540">
    <property type="entry name" value="P-loop containing nucleoside triphosphate hydrolases"/>
    <property type="match status" value="1"/>
</dbReference>
<reference evidence="2 3" key="1">
    <citation type="submission" date="2016-10" db="EMBL/GenBank/DDBJ databases">
        <authorList>
            <person name="Varghese N."/>
            <person name="Submissions S."/>
        </authorList>
    </citation>
    <scope>NUCLEOTIDE SEQUENCE [LARGE SCALE GENOMIC DNA]</scope>
    <source>
        <strain evidence="2 3">IBRC-M10081</strain>
    </source>
</reference>
<dbReference type="RefSeq" id="WP_091474709.1">
    <property type="nucleotide sequence ID" value="NZ_FOIT01000003.1"/>
</dbReference>
<protein>
    <submittedName>
        <fullName evidence="2">Molybdopterin-guanine dinucleotide biosynthesis protein B</fullName>
    </submittedName>
</protein>
<organism evidence="2 3">
    <name type="scientific">Aliicoccus persicus</name>
    <dbReference type="NCBI Taxonomy" id="930138"/>
    <lineage>
        <taxon>Bacteria</taxon>
        <taxon>Bacillati</taxon>
        <taxon>Bacillota</taxon>
        <taxon>Bacilli</taxon>
        <taxon>Bacillales</taxon>
        <taxon>Staphylococcaceae</taxon>
        <taxon>Aliicoccus</taxon>
    </lineage>
</organism>
<dbReference type="InterPro" id="IPR027417">
    <property type="entry name" value="P-loop_NTPase"/>
</dbReference>
<evidence type="ECO:0000313" key="3">
    <source>
        <dbReference type="Proteomes" id="UP000243605"/>
    </source>
</evidence>
<feature type="domain" description="Molybdopterin-guanine dinucleotide biosynthesis protein B (MobB)" evidence="1">
    <location>
        <begin position="3"/>
        <end position="116"/>
    </location>
</feature>
<proteinExistence type="predicted"/>
<name>A0A662Z2Y7_9STAP</name>
<dbReference type="InterPro" id="IPR004435">
    <property type="entry name" value="MobB_dom"/>
</dbReference>
<dbReference type="PANTHER" id="PTHR40072">
    <property type="entry name" value="MOLYBDOPTERIN-GUANINE DINUCLEOTIDE BIOSYNTHESIS ADAPTER PROTEIN-RELATED"/>
    <property type="match status" value="1"/>
</dbReference>
<gene>
    <name evidence="2" type="ORF">SAMN05192557_1134</name>
</gene>
<dbReference type="InterPro" id="IPR052539">
    <property type="entry name" value="MGD_biosynthesis_adapter"/>
</dbReference>
<dbReference type="Pfam" id="PF03205">
    <property type="entry name" value="MobB"/>
    <property type="match status" value="1"/>
</dbReference>
<dbReference type="EMBL" id="FOIT01000003">
    <property type="protein sequence ID" value="SEV99804.1"/>
    <property type="molecule type" value="Genomic_DNA"/>
</dbReference>
<dbReference type="GO" id="GO:0005525">
    <property type="term" value="F:GTP binding"/>
    <property type="evidence" value="ECO:0007669"/>
    <property type="project" value="InterPro"/>
</dbReference>
<keyword evidence="3" id="KW-1185">Reference proteome</keyword>
<dbReference type="AlphaFoldDB" id="A0A662Z2Y7"/>
<dbReference type="Proteomes" id="UP000243605">
    <property type="component" value="Unassembled WGS sequence"/>
</dbReference>
<dbReference type="Gene3D" id="3.40.50.300">
    <property type="entry name" value="P-loop containing nucleotide triphosphate hydrolases"/>
    <property type="match status" value="1"/>
</dbReference>
<evidence type="ECO:0000313" key="2">
    <source>
        <dbReference type="EMBL" id="SEV99804.1"/>
    </source>
</evidence>
<sequence>MKILQVVGYKNSGKTTTIRTFIEHVKSHGKSVAVIKHHHLDKAVIREEVDTGKFVATGAEYSILNTPTYTELTQRHDEDIVVQLNHQLEFLEKSGIDFVFIEGYKDQPYPKISLNYSFGQARETDINDIGLEAVLETFDLRYDKEKLFSWFKGWSDLN</sequence>
<evidence type="ECO:0000259" key="1">
    <source>
        <dbReference type="Pfam" id="PF03205"/>
    </source>
</evidence>
<accession>A0A662Z2Y7</accession>
<dbReference type="GO" id="GO:0006777">
    <property type="term" value="P:Mo-molybdopterin cofactor biosynthetic process"/>
    <property type="evidence" value="ECO:0007669"/>
    <property type="project" value="InterPro"/>
</dbReference>
<dbReference type="NCBIfam" id="TIGR00176">
    <property type="entry name" value="mobB"/>
    <property type="match status" value="1"/>
</dbReference>
<dbReference type="PANTHER" id="PTHR40072:SF1">
    <property type="entry name" value="MOLYBDOPTERIN-GUANINE DINUCLEOTIDE BIOSYNTHESIS ADAPTER PROTEIN"/>
    <property type="match status" value="1"/>
</dbReference>
<dbReference type="OrthoDB" id="9786803at2"/>